<organism evidence="2">
    <name type="scientific">uncultured Rubrobacteraceae bacterium</name>
    <dbReference type="NCBI Taxonomy" id="349277"/>
    <lineage>
        <taxon>Bacteria</taxon>
        <taxon>Bacillati</taxon>
        <taxon>Actinomycetota</taxon>
        <taxon>Rubrobacteria</taxon>
        <taxon>Rubrobacterales</taxon>
        <taxon>Rubrobacteraceae</taxon>
        <taxon>environmental samples</taxon>
    </lineage>
</organism>
<feature type="compositionally biased region" description="Basic residues" evidence="1">
    <location>
        <begin position="128"/>
        <end position="139"/>
    </location>
</feature>
<protein>
    <submittedName>
        <fullName evidence="2">Uncharacterized protein</fullName>
    </submittedName>
</protein>
<accession>A0A6J4PKX7</accession>
<name>A0A6J4PKX7_9ACTN</name>
<sequence>GRGDDDHERRLRLHGGPDRGLLVLRALPVLGRRRPGRRRVLELHRLLRPLGHRAGCGHLEPEPHQPRPDPRPRPRRQLARGPVRQRQCHRRAARGPPGRLPRPPRRASRRPGGPHRGAGRNLPGADRVHHRARPRSRARRPSERRGLRDRHRHGALPWPRRRAHPPVQQRLEHHPGQRGPPRQGEPQQHLGARARHGLVLRGPQLYPGPRLPHGPCPGSRRPRGGRRPRRRRHHRRRV</sequence>
<gene>
    <name evidence="2" type="ORF">AVDCRST_MAG55-1750</name>
</gene>
<proteinExistence type="predicted"/>
<feature type="compositionally biased region" description="Basic residues" evidence="1">
    <location>
        <begin position="147"/>
        <end position="164"/>
    </location>
</feature>
<evidence type="ECO:0000256" key="1">
    <source>
        <dbReference type="SAM" id="MobiDB-lite"/>
    </source>
</evidence>
<feature type="compositionally biased region" description="Basic and acidic residues" evidence="1">
    <location>
        <begin position="59"/>
        <end position="72"/>
    </location>
</feature>
<feature type="non-terminal residue" evidence="2">
    <location>
        <position position="1"/>
    </location>
</feature>
<reference evidence="2" key="1">
    <citation type="submission" date="2020-02" db="EMBL/GenBank/DDBJ databases">
        <authorList>
            <person name="Meier V. D."/>
        </authorList>
    </citation>
    <scope>NUCLEOTIDE SEQUENCE</scope>
    <source>
        <strain evidence="2">AVDCRST_MAG55</strain>
    </source>
</reference>
<feature type="compositionally biased region" description="Low complexity" evidence="1">
    <location>
        <begin position="177"/>
        <end position="189"/>
    </location>
</feature>
<evidence type="ECO:0000313" key="2">
    <source>
        <dbReference type="EMBL" id="CAA9417446.1"/>
    </source>
</evidence>
<feature type="compositionally biased region" description="Basic residues" evidence="1">
    <location>
        <begin position="220"/>
        <end position="238"/>
    </location>
</feature>
<dbReference type="EMBL" id="CADCUZ010000075">
    <property type="protein sequence ID" value="CAA9417446.1"/>
    <property type="molecule type" value="Genomic_DNA"/>
</dbReference>
<feature type="region of interest" description="Disordered" evidence="1">
    <location>
        <begin position="52"/>
        <end position="238"/>
    </location>
</feature>
<feature type="compositionally biased region" description="Basic residues" evidence="1">
    <location>
        <begin position="102"/>
        <end position="113"/>
    </location>
</feature>
<dbReference type="AlphaFoldDB" id="A0A6J4PKX7"/>
<feature type="non-terminal residue" evidence="2">
    <location>
        <position position="238"/>
    </location>
</feature>